<dbReference type="OrthoDB" id="329835at2759"/>
<dbReference type="AlphaFoldDB" id="A0A8X6PCN5"/>
<dbReference type="InterPro" id="IPR029058">
    <property type="entry name" value="AB_hydrolase_fold"/>
</dbReference>
<evidence type="ECO:0000313" key="3">
    <source>
        <dbReference type="EMBL" id="GFT63150.1"/>
    </source>
</evidence>
<sequence length="100" mass="11051">LIRNTAKGPFHVVGHSFGGNVAFEMALQCSKTRSELKTISFLNGSEELMKTLNEEDSQSRDGVVEALCKFVEQFVSDDAFKAKVSCNRVILLNLSPVSFH</sequence>
<comment type="caution">
    <text evidence="3">The sequence shown here is derived from an EMBL/GenBank/DDBJ whole genome shotgun (WGS) entry which is preliminary data.</text>
</comment>
<feature type="domain" description="Thioesterase" evidence="2">
    <location>
        <begin position="6"/>
        <end position="50"/>
    </location>
</feature>
<dbReference type="InterPro" id="IPR001031">
    <property type="entry name" value="Thioesterase"/>
</dbReference>
<accession>A0A8X6PCN5</accession>
<dbReference type="Gene3D" id="3.40.50.1820">
    <property type="entry name" value="alpha/beta hydrolase"/>
    <property type="match status" value="1"/>
</dbReference>
<protein>
    <recommendedName>
        <fullName evidence="1">oleoyl-[acyl-carrier-protein] hydrolase</fullName>
        <ecNumber evidence="1">3.1.2.14</ecNumber>
    </recommendedName>
</protein>
<evidence type="ECO:0000259" key="2">
    <source>
        <dbReference type="Pfam" id="PF00975"/>
    </source>
</evidence>
<dbReference type="Pfam" id="PF00975">
    <property type="entry name" value="Thioesterase"/>
    <property type="match status" value="1"/>
</dbReference>
<gene>
    <name evidence="3" type="primary">NCL1_40310</name>
    <name evidence="3" type="ORF">NPIL_65111</name>
</gene>
<reference evidence="3" key="1">
    <citation type="submission" date="2020-08" db="EMBL/GenBank/DDBJ databases">
        <title>Multicomponent nature underlies the extraordinary mechanical properties of spider dragline silk.</title>
        <authorList>
            <person name="Kono N."/>
            <person name="Nakamura H."/>
            <person name="Mori M."/>
            <person name="Yoshida Y."/>
            <person name="Ohtoshi R."/>
            <person name="Malay A.D."/>
            <person name="Moran D.A.P."/>
            <person name="Tomita M."/>
            <person name="Numata K."/>
            <person name="Arakawa K."/>
        </authorList>
    </citation>
    <scope>NUCLEOTIDE SEQUENCE</scope>
</reference>
<feature type="non-terminal residue" evidence="3">
    <location>
        <position position="1"/>
    </location>
</feature>
<proteinExistence type="predicted"/>
<dbReference type="GO" id="GO:0016297">
    <property type="term" value="F:fatty acyl-[ACP] hydrolase activity"/>
    <property type="evidence" value="ECO:0007669"/>
    <property type="project" value="UniProtKB-EC"/>
</dbReference>
<evidence type="ECO:0000256" key="1">
    <source>
        <dbReference type="ARBA" id="ARBA00012480"/>
    </source>
</evidence>
<dbReference type="SUPFAM" id="SSF53474">
    <property type="entry name" value="alpha/beta-Hydrolases"/>
    <property type="match status" value="2"/>
</dbReference>
<name>A0A8X6PCN5_NEPPI</name>
<keyword evidence="4" id="KW-1185">Reference proteome</keyword>
<dbReference type="EC" id="3.1.2.14" evidence="1"/>
<evidence type="ECO:0000313" key="4">
    <source>
        <dbReference type="Proteomes" id="UP000887013"/>
    </source>
</evidence>
<dbReference type="Proteomes" id="UP000887013">
    <property type="component" value="Unassembled WGS sequence"/>
</dbReference>
<organism evidence="3 4">
    <name type="scientific">Nephila pilipes</name>
    <name type="common">Giant wood spider</name>
    <name type="synonym">Nephila maculata</name>
    <dbReference type="NCBI Taxonomy" id="299642"/>
    <lineage>
        <taxon>Eukaryota</taxon>
        <taxon>Metazoa</taxon>
        <taxon>Ecdysozoa</taxon>
        <taxon>Arthropoda</taxon>
        <taxon>Chelicerata</taxon>
        <taxon>Arachnida</taxon>
        <taxon>Araneae</taxon>
        <taxon>Araneomorphae</taxon>
        <taxon>Entelegynae</taxon>
        <taxon>Araneoidea</taxon>
        <taxon>Nephilidae</taxon>
        <taxon>Nephila</taxon>
    </lineage>
</organism>
<dbReference type="EMBL" id="BMAW01019392">
    <property type="protein sequence ID" value="GFT63150.1"/>
    <property type="molecule type" value="Genomic_DNA"/>
</dbReference>